<evidence type="ECO:0000256" key="1">
    <source>
        <dbReference type="SAM" id="MobiDB-lite"/>
    </source>
</evidence>
<gene>
    <name evidence="2" type="ORF">CH063_03550</name>
</gene>
<dbReference type="AlphaFoldDB" id="H1VYC5"/>
<feature type="non-terminal residue" evidence="2">
    <location>
        <position position="1"/>
    </location>
</feature>
<feature type="region of interest" description="Disordered" evidence="1">
    <location>
        <begin position="58"/>
        <end position="81"/>
    </location>
</feature>
<dbReference type="Proteomes" id="UP000007174">
    <property type="component" value="Unassembled WGS sequence"/>
</dbReference>
<dbReference type="EMBL" id="CACQ02007556">
    <property type="protein sequence ID" value="CCF45237.1"/>
    <property type="molecule type" value="Genomic_DNA"/>
</dbReference>
<reference evidence="3" key="1">
    <citation type="journal article" date="2012" name="Nat. Genet.">
        <title>Lifestyle transitions in plant pathogenic Colletotrichum fungi deciphered by genome and transcriptome analyses.</title>
        <authorList>
            <person name="O'Connell R.J."/>
            <person name="Thon M.R."/>
            <person name="Hacquard S."/>
            <person name="Amyotte S.G."/>
            <person name="Kleemann J."/>
            <person name="Torres M.F."/>
            <person name="Damm U."/>
            <person name="Buiate E.A."/>
            <person name="Epstein L."/>
            <person name="Alkan N."/>
            <person name="Altmueller J."/>
            <person name="Alvarado-Balderrama L."/>
            <person name="Bauser C.A."/>
            <person name="Becker C."/>
            <person name="Birren B.W."/>
            <person name="Chen Z."/>
            <person name="Choi J."/>
            <person name="Crouch J.A."/>
            <person name="Duvick J.P."/>
            <person name="Farman M.A."/>
            <person name="Gan P."/>
            <person name="Heiman D."/>
            <person name="Henrissat B."/>
            <person name="Howard R.J."/>
            <person name="Kabbage M."/>
            <person name="Koch C."/>
            <person name="Kracher B."/>
            <person name="Kubo Y."/>
            <person name="Law A.D."/>
            <person name="Lebrun M.-H."/>
            <person name="Lee Y.-H."/>
            <person name="Miyara I."/>
            <person name="Moore N."/>
            <person name="Neumann U."/>
            <person name="Nordstroem K."/>
            <person name="Panaccione D.G."/>
            <person name="Panstruga R."/>
            <person name="Place M."/>
            <person name="Proctor R.H."/>
            <person name="Prusky D."/>
            <person name="Rech G."/>
            <person name="Reinhardt R."/>
            <person name="Rollins J.A."/>
            <person name="Rounsley S."/>
            <person name="Schardl C.L."/>
            <person name="Schwartz D.C."/>
            <person name="Shenoy N."/>
            <person name="Shirasu K."/>
            <person name="Sikhakolli U.R."/>
            <person name="Stueber K."/>
            <person name="Sukno S.A."/>
            <person name="Sweigard J.A."/>
            <person name="Takano Y."/>
            <person name="Takahara H."/>
            <person name="Trail F."/>
            <person name="van der Does H.C."/>
            <person name="Voll L.M."/>
            <person name="Will I."/>
            <person name="Young S."/>
            <person name="Zeng Q."/>
            <person name="Zhang J."/>
            <person name="Zhou S."/>
            <person name="Dickman M.B."/>
            <person name="Schulze-Lefert P."/>
            <person name="Ver Loren van Themaat E."/>
            <person name="Ma L.-J."/>
            <person name="Vaillancourt L.J."/>
        </authorList>
    </citation>
    <scope>NUCLEOTIDE SEQUENCE [LARGE SCALE GENOMIC DNA]</scope>
    <source>
        <strain evidence="3">IMI 349063</strain>
    </source>
</reference>
<organism evidence="2 3">
    <name type="scientific">Colletotrichum higginsianum (strain IMI 349063)</name>
    <name type="common">Crucifer anthracnose fungus</name>
    <dbReference type="NCBI Taxonomy" id="759273"/>
    <lineage>
        <taxon>Eukaryota</taxon>
        <taxon>Fungi</taxon>
        <taxon>Dikarya</taxon>
        <taxon>Ascomycota</taxon>
        <taxon>Pezizomycotina</taxon>
        <taxon>Sordariomycetes</taxon>
        <taxon>Hypocreomycetidae</taxon>
        <taxon>Glomerellales</taxon>
        <taxon>Glomerellaceae</taxon>
        <taxon>Colletotrichum</taxon>
        <taxon>Colletotrichum destructivum species complex</taxon>
    </lineage>
</organism>
<dbReference type="VEuPathDB" id="FungiDB:CH63R_09911"/>
<sequence length="81" mass="8783">AISYRNVGEVGGCGRDDCMLRCGWTVASKLMPLAFGPSMRVDRRRDAVVLGRKICNSPDASKQDTGVERFGTPGTGEHGRR</sequence>
<evidence type="ECO:0000313" key="2">
    <source>
        <dbReference type="EMBL" id="CCF45237.1"/>
    </source>
</evidence>
<evidence type="ECO:0000313" key="3">
    <source>
        <dbReference type="Proteomes" id="UP000007174"/>
    </source>
</evidence>
<protein>
    <submittedName>
        <fullName evidence="2">Uncharacterized protein</fullName>
    </submittedName>
</protein>
<accession>H1VYC5</accession>
<dbReference type="HOGENOM" id="CLU_2580227_0_0_1"/>
<name>H1VYC5_COLHI</name>
<proteinExistence type="predicted"/>